<accession>A0A965ZJI2</accession>
<reference evidence="7" key="2">
    <citation type="submission" date="2020-10" db="EMBL/GenBank/DDBJ databases">
        <title>Mucilaginibacter sp. nov., isolated from soil.</title>
        <authorList>
            <person name="Jeon C.O."/>
        </authorList>
    </citation>
    <scope>NUCLEOTIDE SEQUENCE</scope>
    <source>
        <strain evidence="7">R11</strain>
    </source>
</reference>
<comment type="similarity">
    <text evidence="2">Belongs to the SusD family.</text>
</comment>
<dbReference type="GO" id="GO:0009279">
    <property type="term" value="C:cell outer membrane"/>
    <property type="evidence" value="ECO:0007669"/>
    <property type="project" value="UniProtKB-SubCell"/>
</dbReference>
<comment type="caution">
    <text evidence="7">The sequence shown here is derived from an EMBL/GenBank/DDBJ whole genome shotgun (WGS) entry which is preliminary data.</text>
</comment>
<evidence type="ECO:0000256" key="4">
    <source>
        <dbReference type="ARBA" id="ARBA00023136"/>
    </source>
</evidence>
<evidence type="ECO:0000313" key="8">
    <source>
        <dbReference type="Proteomes" id="UP000638732"/>
    </source>
</evidence>
<reference evidence="7" key="1">
    <citation type="submission" date="2020-01" db="EMBL/GenBank/DDBJ databases">
        <authorList>
            <person name="Seo Y.L."/>
        </authorList>
    </citation>
    <scope>NUCLEOTIDE SEQUENCE</scope>
    <source>
        <strain evidence="7">R11</strain>
    </source>
</reference>
<evidence type="ECO:0000256" key="1">
    <source>
        <dbReference type="ARBA" id="ARBA00004442"/>
    </source>
</evidence>
<dbReference type="SUPFAM" id="SSF48452">
    <property type="entry name" value="TPR-like"/>
    <property type="match status" value="1"/>
</dbReference>
<evidence type="ECO:0000313" key="7">
    <source>
        <dbReference type="EMBL" id="NCD72303.1"/>
    </source>
</evidence>
<comment type="subcellular location">
    <subcellularLocation>
        <location evidence="1">Cell outer membrane</location>
    </subcellularLocation>
</comment>
<evidence type="ECO:0000259" key="6">
    <source>
        <dbReference type="Pfam" id="PF07980"/>
    </source>
</evidence>
<gene>
    <name evidence="7" type="ORF">GSY63_23265</name>
</gene>
<dbReference type="AlphaFoldDB" id="A0A965ZJI2"/>
<dbReference type="Proteomes" id="UP000638732">
    <property type="component" value="Unassembled WGS sequence"/>
</dbReference>
<keyword evidence="3" id="KW-0732">Signal</keyword>
<name>A0A965ZJI2_9SPHI</name>
<dbReference type="RefSeq" id="WP_166588252.1">
    <property type="nucleotide sequence ID" value="NZ_WWEO01000045.1"/>
</dbReference>
<evidence type="ECO:0000256" key="2">
    <source>
        <dbReference type="ARBA" id="ARBA00006275"/>
    </source>
</evidence>
<dbReference type="InterPro" id="IPR011990">
    <property type="entry name" value="TPR-like_helical_dom_sf"/>
</dbReference>
<proteinExistence type="inferred from homology"/>
<organism evidence="7 8">
    <name type="scientific">Mucilaginibacter agri</name>
    <dbReference type="NCBI Taxonomy" id="2695265"/>
    <lineage>
        <taxon>Bacteria</taxon>
        <taxon>Pseudomonadati</taxon>
        <taxon>Bacteroidota</taxon>
        <taxon>Sphingobacteriia</taxon>
        <taxon>Sphingobacteriales</taxon>
        <taxon>Sphingobacteriaceae</taxon>
        <taxon>Mucilaginibacter</taxon>
    </lineage>
</organism>
<evidence type="ECO:0000256" key="3">
    <source>
        <dbReference type="ARBA" id="ARBA00022729"/>
    </source>
</evidence>
<dbReference type="EMBL" id="WWEO01000045">
    <property type="protein sequence ID" value="NCD72303.1"/>
    <property type="molecule type" value="Genomic_DNA"/>
</dbReference>
<keyword evidence="4" id="KW-0472">Membrane</keyword>
<keyword evidence="5" id="KW-0998">Cell outer membrane</keyword>
<dbReference type="Gene3D" id="1.25.40.390">
    <property type="match status" value="1"/>
</dbReference>
<dbReference type="Pfam" id="PF07980">
    <property type="entry name" value="SusD_RagB"/>
    <property type="match status" value="1"/>
</dbReference>
<evidence type="ECO:0000256" key="5">
    <source>
        <dbReference type="ARBA" id="ARBA00023237"/>
    </source>
</evidence>
<dbReference type="InterPro" id="IPR012944">
    <property type="entry name" value="SusD_RagB_dom"/>
</dbReference>
<keyword evidence="8" id="KW-1185">Reference proteome</keyword>
<sequence length="512" mass="57115">MKKINKNIWLGTLALAMLNFNCTKLNEELYGSKFQKEGGATANTADLGGVYNQLNDFSNQANTYALEEHSTDEMMGPTRGTDWDDFGTWRKLHQHTWDPTHNQIYDTWNVLNTGVYRATSVISAASSNQIKAEASFLRAFFMFYVVDLYGQQPFREVTDDPDANPRVMSRKEATDYMIKDLEFAVANLTGGTPGQATKEGAEFLLAKIYLNKAVFYQNPASPAGPYTFDKADMDKVVLYTNAIINSGKYTLASNYYDNFKWDNTTASKELIFVRPNDPGAGQTASLENRTRMVEHYNTTPDGWNGFTTLAAFYSSFDDGDTRKSYVLPGYTDKTGQNVGFLIGQQKKYDASGNLVNVLDRSGNPLIFTPKVDLGYATEAQGIRAVKFPLNPANLGQSGNDYVFFRYSDALLMKAEAILRGGTDAATPVALVNSIRTVRGAAPLANVDLTAMLAERGREMYWEGWRRNDLIRFGKFNDPVDQRDVASPGYRVVYPIPQRAVDSNPNLKQNTGY</sequence>
<feature type="domain" description="RagB/SusD" evidence="6">
    <location>
        <begin position="298"/>
        <end position="512"/>
    </location>
</feature>
<protein>
    <submittedName>
        <fullName evidence="7">RagB/SusD family nutrient uptake outer membrane protein</fullName>
    </submittedName>
</protein>